<keyword evidence="1" id="KW-0175">Coiled coil</keyword>
<gene>
    <name evidence="2" type="ORF">K7X08_013273</name>
</gene>
<dbReference type="OrthoDB" id="1506770at2759"/>
<evidence type="ECO:0000313" key="3">
    <source>
        <dbReference type="Proteomes" id="UP001152561"/>
    </source>
</evidence>
<feature type="coiled-coil region" evidence="1">
    <location>
        <begin position="74"/>
        <end position="108"/>
    </location>
</feature>
<sequence>MQPESRLLKEVKTEIEDVTLDIIQGGTGEALSPPCTTVVQGTDLSDWLRIRLDEIKDAINYIVDTKKINDEMNMLAEQNEKKNLKSMKVELEKLKSEIQRRESQLNLEMLVTEELSNMINNRAFRIQQFQNMQLMEAFP</sequence>
<dbReference type="Proteomes" id="UP001152561">
    <property type="component" value="Unassembled WGS sequence"/>
</dbReference>
<keyword evidence="3" id="KW-1185">Reference proteome</keyword>
<protein>
    <submittedName>
        <fullName evidence="2">Uncharacterized protein</fullName>
    </submittedName>
</protein>
<reference evidence="3" key="1">
    <citation type="journal article" date="2023" name="Proc. Natl. Acad. Sci. U.S.A.">
        <title>Genomic and structural basis for evolution of tropane alkaloid biosynthesis.</title>
        <authorList>
            <person name="Wanga Y.-J."/>
            <person name="Taina T."/>
            <person name="Yua J.-Y."/>
            <person name="Lia J."/>
            <person name="Xua B."/>
            <person name="Chenc J."/>
            <person name="D'Auriad J.C."/>
            <person name="Huanga J.-P."/>
            <person name="Huanga S.-X."/>
        </authorList>
    </citation>
    <scope>NUCLEOTIDE SEQUENCE [LARGE SCALE GENOMIC DNA]</scope>
    <source>
        <strain evidence="3">cv. KIB-2019</strain>
    </source>
</reference>
<organism evidence="2 3">
    <name type="scientific">Anisodus acutangulus</name>
    <dbReference type="NCBI Taxonomy" id="402998"/>
    <lineage>
        <taxon>Eukaryota</taxon>
        <taxon>Viridiplantae</taxon>
        <taxon>Streptophyta</taxon>
        <taxon>Embryophyta</taxon>
        <taxon>Tracheophyta</taxon>
        <taxon>Spermatophyta</taxon>
        <taxon>Magnoliopsida</taxon>
        <taxon>eudicotyledons</taxon>
        <taxon>Gunneridae</taxon>
        <taxon>Pentapetalae</taxon>
        <taxon>asterids</taxon>
        <taxon>lamiids</taxon>
        <taxon>Solanales</taxon>
        <taxon>Solanaceae</taxon>
        <taxon>Solanoideae</taxon>
        <taxon>Hyoscyameae</taxon>
        <taxon>Anisodus</taxon>
    </lineage>
</organism>
<comment type="caution">
    <text evidence="2">The sequence shown here is derived from an EMBL/GenBank/DDBJ whole genome shotgun (WGS) entry which is preliminary data.</text>
</comment>
<evidence type="ECO:0000313" key="2">
    <source>
        <dbReference type="EMBL" id="KAJ8555777.1"/>
    </source>
</evidence>
<name>A0A9Q1MDU3_9SOLA</name>
<evidence type="ECO:0000256" key="1">
    <source>
        <dbReference type="SAM" id="Coils"/>
    </source>
</evidence>
<accession>A0A9Q1MDU3</accession>
<dbReference type="EMBL" id="JAJAGQ010000008">
    <property type="protein sequence ID" value="KAJ8555777.1"/>
    <property type="molecule type" value="Genomic_DNA"/>
</dbReference>
<dbReference type="AlphaFoldDB" id="A0A9Q1MDU3"/>
<proteinExistence type="predicted"/>